<protein>
    <submittedName>
        <fullName evidence="6">Serine protease, S1-C subfamily, contains C-terminal PDZ domain</fullName>
    </submittedName>
</protein>
<dbReference type="EMBL" id="LT629692">
    <property type="protein sequence ID" value="SDG68784.1"/>
    <property type="molecule type" value="Genomic_DNA"/>
</dbReference>
<dbReference type="GO" id="GO:0006508">
    <property type="term" value="P:proteolysis"/>
    <property type="evidence" value="ECO:0007669"/>
    <property type="project" value="UniProtKB-KW"/>
</dbReference>
<sequence>MRIARRSHVHCTAIAKAIGAPRTERTVPSFGDMNAHQTSRRAFTGSAAILVLTTAALTGCTTLGFGANPGSGPAADGGGVAFDAVQSATIQIEAVGTFVSPEEGGYEAAGRGSGFIISEDGLAVTNNHVVVGAGTLDVWRGGDTSDTVNAKVLGSSECLDLAVIQLQKDDYPYFDWHEGDIATATDVYAAGFPLGDPEFTMTRGIVSKADTAMDTPWASLDHVIEHDARIRPGNSGGPLIDTEGALIGVNYAGNDQYDQNLAIHRDEVQDVIETLASGESVLSLGVNGTALVSEGQGLGIWVNSVASGSAADEAGVAPGDLITKMEGVSVGTDGTMADYCDVLRTHGQDATLSVEVYRPADGRYYTGQFNGKAVTAVSVVDDATGSTGGSAGGASGSGGASSPADFTTVTDDTESLAVDVPAAWNVDGSVFIDPQGGEWARIEASPDLSAYASSWSVPGLSVLAAPAATATLSPDEWLQLVTPTMQAAGCQLSTHDTYSDGYYDGVFDYWIGCGDTGADYLMLSALSSDGSHVVALSVQALTEDDLAVIDHALGSFIAQF</sequence>
<dbReference type="InterPro" id="IPR043504">
    <property type="entry name" value="Peptidase_S1_PA_chymotrypsin"/>
</dbReference>
<dbReference type="SMART" id="SM00228">
    <property type="entry name" value="PDZ"/>
    <property type="match status" value="1"/>
</dbReference>
<feature type="domain" description="PDZ" evidence="5">
    <location>
        <begin position="271"/>
        <end position="358"/>
    </location>
</feature>
<dbReference type="OrthoDB" id="9758917at2"/>
<feature type="region of interest" description="Disordered" evidence="4">
    <location>
        <begin position="386"/>
        <end position="407"/>
    </location>
</feature>
<dbReference type="InterPro" id="IPR036034">
    <property type="entry name" value="PDZ_sf"/>
</dbReference>
<dbReference type="PANTHER" id="PTHR43343">
    <property type="entry name" value="PEPTIDASE S12"/>
    <property type="match status" value="1"/>
</dbReference>
<dbReference type="InterPro" id="IPR051201">
    <property type="entry name" value="Chloro_Bact_Ser_Proteases"/>
</dbReference>
<dbReference type="InterPro" id="IPR001478">
    <property type="entry name" value="PDZ"/>
</dbReference>
<dbReference type="PRINTS" id="PR00834">
    <property type="entry name" value="PROTEASES2C"/>
</dbReference>
<dbReference type="Proteomes" id="UP000199009">
    <property type="component" value="Chromosome I"/>
</dbReference>
<evidence type="ECO:0000313" key="6">
    <source>
        <dbReference type="EMBL" id="SDG68784.1"/>
    </source>
</evidence>
<evidence type="ECO:0000256" key="3">
    <source>
        <dbReference type="ARBA" id="ARBA00022801"/>
    </source>
</evidence>
<keyword evidence="7" id="KW-1185">Reference proteome</keyword>
<comment type="similarity">
    <text evidence="1">Belongs to the peptidase S1C family.</text>
</comment>
<evidence type="ECO:0000256" key="4">
    <source>
        <dbReference type="SAM" id="MobiDB-lite"/>
    </source>
</evidence>
<gene>
    <name evidence="6" type="ORF">SAMN04489810_1004</name>
</gene>
<dbReference type="Gene3D" id="2.40.10.10">
    <property type="entry name" value="Trypsin-like serine proteases"/>
    <property type="match status" value="2"/>
</dbReference>
<dbReference type="PROSITE" id="PS50106">
    <property type="entry name" value="PDZ"/>
    <property type="match status" value="1"/>
</dbReference>
<feature type="compositionally biased region" description="Gly residues" evidence="4">
    <location>
        <begin position="386"/>
        <end position="399"/>
    </location>
</feature>
<dbReference type="InterPro" id="IPR009003">
    <property type="entry name" value="Peptidase_S1_PA"/>
</dbReference>
<dbReference type="STRING" id="370764.SAMN04489810_1004"/>
<dbReference type="GO" id="GO:0004252">
    <property type="term" value="F:serine-type endopeptidase activity"/>
    <property type="evidence" value="ECO:0007669"/>
    <property type="project" value="InterPro"/>
</dbReference>
<evidence type="ECO:0000259" key="5">
    <source>
        <dbReference type="PROSITE" id="PS50106"/>
    </source>
</evidence>
<dbReference type="SUPFAM" id="SSF50494">
    <property type="entry name" value="Trypsin-like serine proteases"/>
    <property type="match status" value="1"/>
</dbReference>
<dbReference type="InterPro" id="IPR001940">
    <property type="entry name" value="Peptidase_S1C"/>
</dbReference>
<dbReference type="Gene3D" id="2.30.42.10">
    <property type="match status" value="1"/>
</dbReference>
<evidence type="ECO:0000313" key="7">
    <source>
        <dbReference type="Proteomes" id="UP000199009"/>
    </source>
</evidence>
<dbReference type="Pfam" id="PF17820">
    <property type="entry name" value="PDZ_6"/>
    <property type="match status" value="1"/>
</dbReference>
<reference evidence="6 7" key="1">
    <citation type="submission" date="2016-10" db="EMBL/GenBank/DDBJ databases">
        <authorList>
            <person name="de Groot N.N."/>
        </authorList>
    </citation>
    <scope>NUCLEOTIDE SEQUENCE [LARGE SCALE GENOMIC DNA]</scope>
    <source>
        <strain evidence="6 7">DSM 23142</strain>
    </source>
</reference>
<evidence type="ECO:0000256" key="1">
    <source>
        <dbReference type="ARBA" id="ARBA00010541"/>
    </source>
</evidence>
<proteinExistence type="inferred from homology"/>
<dbReference type="Pfam" id="PF13365">
    <property type="entry name" value="Trypsin_2"/>
    <property type="match status" value="1"/>
</dbReference>
<dbReference type="InterPro" id="IPR041489">
    <property type="entry name" value="PDZ_6"/>
</dbReference>
<accession>A0A1G7WA07</accession>
<dbReference type="SUPFAM" id="SSF50156">
    <property type="entry name" value="PDZ domain-like"/>
    <property type="match status" value="1"/>
</dbReference>
<organism evidence="6 7">
    <name type="scientific">Microbacterium pygmaeum</name>
    <dbReference type="NCBI Taxonomy" id="370764"/>
    <lineage>
        <taxon>Bacteria</taxon>
        <taxon>Bacillati</taxon>
        <taxon>Actinomycetota</taxon>
        <taxon>Actinomycetes</taxon>
        <taxon>Micrococcales</taxon>
        <taxon>Microbacteriaceae</taxon>
        <taxon>Microbacterium</taxon>
    </lineage>
</organism>
<keyword evidence="3" id="KW-0378">Hydrolase</keyword>
<dbReference type="PANTHER" id="PTHR43343:SF3">
    <property type="entry name" value="PROTEASE DO-LIKE 8, CHLOROPLASTIC"/>
    <property type="match status" value="1"/>
</dbReference>
<evidence type="ECO:0000256" key="2">
    <source>
        <dbReference type="ARBA" id="ARBA00022670"/>
    </source>
</evidence>
<keyword evidence="2 6" id="KW-0645">Protease</keyword>
<dbReference type="AlphaFoldDB" id="A0A1G7WA07"/>
<name>A0A1G7WA07_9MICO</name>